<reference evidence="1 2" key="1">
    <citation type="submission" date="2019-03" db="EMBL/GenBank/DDBJ databases">
        <title>First draft genome of Liparis tanakae, snailfish: a comprehensive survey of snailfish specific genes.</title>
        <authorList>
            <person name="Kim W."/>
            <person name="Song I."/>
            <person name="Jeong J.-H."/>
            <person name="Kim D."/>
            <person name="Kim S."/>
            <person name="Ryu S."/>
            <person name="Song J.Y."/>
            <person name="Lee S.K."/>
        </authorList>
    </citation>
    <scope>NUCLEOTIDE SEQUENCE [LARGE SCALE GENOMIC DNA]</scope>
    <source>
        <tissue evidence="1">Muscle</tissue>
    </source>
</reference>
<protein>
    <submittedName>
        <fullName evidence="1">Uncharacterized protein</fullName>
    </submittedName>
</protein>
<accession>A0A4Z2GWM5</accession>
<dbReference type="Proteomes" id="UP000314294">
    <property type="component" value="Unassembled WGS sequence"/>
</dbReference>
<organism evidence="1 2">
    <name type="scientific">Liparis tanakae</name>
    <name type="common">Tanaka's snailfish</name>
    <dbReference type="NCBI Taxonomy" id="230148"/>
    <lineage>
        <taxon>Eukaryota</taxon>
        <taxon>Metazoa</taxon>
        <taxon>Chordata</taxon>
        <taxon>Craniata</taxon>
        <taxon>Vertebrata</taxon>
        <taxon>Euteleostomi</taxon>
        <taxon>Actinopterygii</taxon>
        <taxon>Neopterygii</taxon>
        <taxon>Teleostei</taxon>
        <taxon>Neoteleostei</taxon>
        <taxon>Acanthomorphata</taxon>
        <taxon>Eupercaria</taxon>
        <taxon>Perciformes</taxon>
        <taxon>Cottioidei</taxon>
        <taxon>Cottales</taxon>
        <taxon>Liparidae</taxon>
        <taxon>Liparis</taxon>
    </lineage>
</organism>
<gene>
    <name evidence="1" type="ORF">EYF80_032319</name>
</gene>
<sequence>MLSGDLMSKRGVFGSLPRRRGGDSSGCIEVRMKERIHTLTMRLEKRRLAEVEIRAKTTTLLLLASTTRSEPCGAPRWLHSDQEACELQNCLQTKHRTSITSMSTWRGTGSHLGPQHTRPVGVQHRTLVWTPQARLQKNRDGTPVISRLLFRGTENVLGSHLDGEAEASAALTSDLQHHALLLAVRFVQNRSRRETPLVQNQREPNR</sequence>
<evidence type="ECO:0000313" key="1">
    <source>
        <dbReference type="EMBL" id="TNN57495.1"/>
    </source>
</evidence>
<evidence type="ECO:0000313" key="2">
    <source>
        <dbReference type="Proteomes" id="UP000314294"/>
    </source>
</evidence>
<keyword evidence="2" id="KW-1185">Reference proteome</keyword>
<dbReference type="AlphaFoldDB" id="A0A4Z2GWM5"/>
<comment type="caution">
    <text evidence="1">The sequence shown here is derived from an EMBL/GenBank/DDBJ whole genome shotgun (WGS) entry which is preliminary data.</text>
</comment>
<dbReference type="EMBL" id="SRLO01000404">
    <property type="protein sequence ID" value="TNN57495.1"/>
    <property type="molecule type" value="Genomic_DNA"/>
</dbReference>
<proteinExistence type="predicted"/>
<name>A0A4Z2GWM5_9TELE</name>